<comment type="subcellular location">
    <subcellularLocation>
        <location evidence="12">Cytoplasm</location>
    </subcellularLocation>
</comment>
<evidence type="ECO:0000256" key="10">
    <source>
        <dbReference type="ARBA" id="ARBA00023270"/>
    </source>
</evidence>
<keyword evidence="10 12" id="KW-0704">Schiff base</keyword>
<dbReference type="PROSITE" id="PS00666">
    <property type="entry name" value="DHDPS_2"/>
    <property type="match status" value="1"/>
</dbReference>
<dbReference type="Proteomes" id="UP000736328">
    <property type="component" value="Unassembled WGS sequence"/>
</dbReference>
<feature type="binding site" evidence="12 15">
    <location>
        <position position="204"/>
    </location>
    <ligand>
        <name>pyruvate</name>
        <dbReference type="ChEBI" id="CHEBI:15361"/>
    </ligand>
</feature>
<dbReference type="PANTHER" id="PTHR12128">
    <property type="entry name" value="DIHYDRODIPICOLINATE SYNTHASE"/>
    <property type="match status" value="1"/>
</dbReference>
<evidence type="ECO:0000256" key="3">
    <source>
        <dbReference type="ARBA" id="ARBA00007592"/>
    </source>
</evidence>
<dbReference type="GO" id="GO:0008840">
    <property type="term" value="F:4-hydroxy-tetrahydrodipicolinate synthase activity"/>
    <property type="evidence" value="ECO:0007669"/>
    <property type="project" value="UniProtKB-UniRule"/>
</dbReference>
<organism evidence="16 17">
    <name type="scientific">candidate division TA06 bacterium</name>
    <dbReference type="NCBI Taxonomy" id="2250710"/>
    <lineage>
        <taxon>Bacteria</taxon>
        <taxon>Bacteria division TA06</taxon>
    </lineage>
</organism>
<keyword evidence="7 12" id="KW-0220">Diaminopimelate biosynthesis</keyword>
<dbReference type="SUPFAM" id="SSF51569">
    <property type="entry name" value="Aldolase"/>
    <property type="match status" value="1"/>
</dbReference>
<protein>
    <recommendedName>
        <fullName evidence="4 12">4-hydroxy-tetrahydrodipicolinate synthase</fullName>
        <shortName evidence="12">HTPA synthase</shortName>
        <ecNumber evidence="4 12">4.3.3.7</ecNumber>
    </recommendedName>
</protein>
<evidence type="ECO:0000313" key="16">
    <source>
        <dbReference type="EMBL" id="MBI4725694.1"/>
    </source>
</evidence>
<dbReference type="InterPro" id="IPR005263">
    <property type="entry name" value="DapA"/>
</dbReference>
<comment type="subunit">
    <text evidence="12">Homotetramer; dimer of dimers.</text>
</comment>
<dbReference type="InterPro" id="IPR013785">
    <property type="entry name" value="Aldolase_TIM"/>
</dbReference>
<evidence type="ECO:0000256" key="1">
    <source>
        <dbReference type="ARBA" id="ARBA00003294"/>
    </source>
</evidence>
<dbReference type="Gene3D" id="3.20.20.70">
    <property type="entry name" value="Aldolase class I"/>
    <property type="match status" value="1"/>
</dbReference>
<evidence type="ECO:0000256" key="8">
    <source>
        <dbReference type="ARBA" id="ARBA00023154"/>
    </source>
</evidence>
<keyword evidence="5 12" id="KW-0963">Cytoplasm</keyword>
<evidence type="ECO:0000256" key="2">
    <source>
        <dbReference type="ARBA" id="ARBA00005120"/>
    </source>
</evidence>
<dbReference type="Pfam" id="PF00701">
    <property type="entry name" value="DHDPS"/>
    <property type="match status" value="1"/>
</dbReference>
<gene>
    <name evidence="12" type="primary">dapA</name>
    <name evidence="16" type="ORF">HY768_00455</name>
</gene>
<feature type="binding site" evidence="12 15">
    <location>
        <position position="46"/>
    </location>
    <ligand>
        <name>pyruvate</name>
        <dbReference type="ChEBI" id="CHEBI:15361"/>
    </ligand>
</feature>
<dbReference type="PANTHER" id="PTHR12128:SF66">
    <property type="entry name" value="4-HYDROXY-2-OXOGLUTARATE ALDOLASE, MITOCHONDRIAL"/>
    <property type="match status" value="1"/>
</dbReference>
<evidence type="ECO:0000256" key="13">
    <source>
        <dbReference type="PIRNR" id="PIRNR001365"/>
    </source>
</evidence>
<feature type="site" description="Part of a proton relay during catalysis" evidence="12">
    <location>
        <position position="45"/>
    </location>
</feature>
<comment type="similarity">
    <text evidence="3 12 13">Belongs to the DapA family.</text>
</comment>
<dbReference type="EC" id="4.3.3.7" evidence="4 12"/>
<dbReference type="CDD" id="cd00950">
    <property type="entry name" value="DHDPS"/>
    <property type="match status" value="1"/>
</dbReference>
<dbReference type="GO" id="GO:0005829">
    <property type="term" value="C:cytosol"/>
    <property type="evidence" value="ECO:0007669"/>
    <property type="project" value="TreeGrafter"/>
</dbReference>
<evidence type="ECO:0000256" key="14">
    <source>
        <dbReference type="PIRSR" id="PIRSR001365-1"/>
    </source>
</evidence>
<dbReference type="PRINTS" id="PR00146">
    <property type="entry name" value="DHPICSNTHASE"/>
</dbReference>
<evidence type="ECO:0000256" key="6">
    <source>
        <dbReference type="ARBA" id="ARBA00022605"/>
    </source>
</evidence>
<dbReference type="InterPro" id="IPR002220">
    <property type="entry name" value="DapA-like"/>
</dbReference>
<keyword evidence="6 12" id="KW-0028">Amino-acid biosynthesis</keyword>
<evidence type="ECO:0000256" key="15">
    <source>
        <dbReference type="PIRSR" id="PIRSR001365-2"/>
    </source>
</evidence>
<dbReference type="HAMAP" id="MF_00418">
    <property type="entry name" value="DapA"/>
    <property type="match status" value="1"/>
</dbReference>
<accession>A0A933IAI3</accession>
<feature type="active site" description="Proton donor/acceptor" evidence="12 14">
    <location>
        <position position="134"/>
    </location>
</feature>
<dbReference type="SMART" id="SM01130">
    <property type="entry name" value="DHDPS"/>
    <property type="match status" value="1"/>
</dbReference>
<dbReference type="GO" id="GO:0009089">
    <property type="term" value="P:lysine biosynthetic process via diaminopimelate"/>
    <property type="evidence" value="ECO:0007669"/>
    <property type="project" value="UniProtKB-UniRule"/>
</dbReference>
<evidence type="ECO:0000256" key="11">
    <source>
        <dbReference type="ARBA" id="ARBA00047836"/>
    </source>
</evidence>
<comment type="function">
    <text evidence="1 12">Catalyzes the condensation of (S)-aspartate-beta-semialdehyde [(S)-ASA] and pyruvate to 4-hydroxy-tetrahydrodipicolinate (HTPA).</text>
</comment>
<feature type="active site" description="Schiff-base intermediate with substrate" evidence="12 14">
    <location>
        <position position="162"/>
    </location>
</feature>
<dbReference type="PIRSF" id="PIRSF001365">
    <property type="entry name" value="DHDPS"/>
    <property type="match status" value="1"/>
</dbReference>
<comment type="catalytic activity">
    <reaction evidence="11 12">
        <text>L-aspartate 4-semialdehyde + pyruvate = (2S,4S)-4-hydroxy-2,3,4,5-tetrahydrodipicolinate + H2O + H(+)</text>
        <dbReference type="Rhea" id="RHEA:34171"/>
        <dbReference type="ChEBI" id="CHEBI:15361"/>
        <dbReference type="ChEBI" id="CHEBI:15377"/>
        <dbReference type="ChEBI" id="CHEBI:15378"/>
        <dbReference type="ChEBI" id="CHEBI:67139"/>
        <dbReference type="ChEBI" id="CHEBI:537519"/>
        <dbReference type="EC" id="4.3.3.7"/>
    </reaction>
</comment>
<evidence type="ECO:0000256" key="9">
    <source>
        <dbReference type="ARBA" id="ARBA00023239"/>
    </source>
</evidence>
<comment type="caution">
    <text evidence="16">The sequence shown here is derived from an EMBL/GenBank/DDBJ whole genome shotgun (WGS) entry which is preliminary data.</text>
</comment>
<keyword evidence="8 12" id="KW-0457">Lysine biosynthesis</keyword>
<dbReference type="InterPro" id="IPR020625">
    <property type="entry name" value="Schiff_base-form_aldolases_AS"/>
</dbReference>
<proteinExistence type="inferred from homology"/>
<dbReference type="EMBL" id="JACQXR010000005">
    <property type="protein sequence ID" value="MBI4725694.1"/>
    <property type="molecule type" value="Genomic_DNA"/>
</dbReference>
<evidence type="ECO:0000256" key="5">
    <source>
        <dbReference type="ARBA" id="ARBA00022490"/>
    </source>
</evidence>
<keyword evidence="9 12" id="KW-0456">Lyase</keyword>
<feature type="site" description="Part of a proton relay during catalysis" evidence="12">
    <location>
        <position position="108"/>
    </location>
</feature>
<name>A0A933IAI3_UNCT6</name>
<sequence length="294" mass="31780">MIDWKGSFVALVTPFRNGALDEQALERLLDYQAAAGTQGVVPCATTGEGPTILPDEYLRIMTMTLKKGKGKFKVLAYTGSNDTLRTITRTQEAEKLGVDGALVVTPYYNKPSQEGLYQHFKSVAQATKLSLMLYNVPSRTGVSLEPATIARLAEIKNIVAVKEASGNLDNASQIMALCGDRITVFSGDDSLTLPMLAIGAKGVVSVLANVAPKDVSKMVSYFLSGEIDEARQIHLKQFSLIKSLFAETSPGPVKAALNLLGLCHAEIRMPLVDVSDETRKSVKAELKKYGLLKQ</sequence>
<evidence type="ECO:0000256" key="4">
    <source>
        <dbReference type="ARBA" id="ARBA00012086"/>
    </source>
</evidence>
<reference evidence="16" key="1">
    <citation type="submission" date="2020-07" db="EMBL/GenBank/DDBJ databases">
        <title>Huge and variable diversity of episymbiotic CPR bacteria and DPANN archaea in groundwater ecosystems.</title>
        <authorList>
            <person name="He C.Y."/>
            <person name="Keren R."/>
            <person name="Whittaker M."/>
            <person name="Farag I.F."/>
            <person name="Doudna J."/>
            <person name="Cate J.H.D."/>
            <person name="Banfield J.F."/>
        </authorList>
    </citation>
    <scope>NUCLEOTIDE SEQUENCE</scope>
    <source>
        <strain evidence="16">NC_groundwater_1520_Pr4_B-0.1um_53_5</strain>
    </source>
</reference>
<dbReference type="GO" id="GO:0019877">
    <property type="term" value="P:diaminopimelate biosynthetic process"/>
    <property type="evidence" value="ECO:0007669"/>
    <property type="project" value="UniProtKB-UniRule"/>
</dbReference>
<evidence type="ECO:0000256" key="7">
    <source>
        <dbReference type="ARBA" id="ARBA00022915"/>
    </source>
</evidence>
<evidence type="ECO:0000313" key="17">
    <source>
        <dbReference type="Proteomes" id="UP000736328"/>
    </source>
</evidence>
<comment type="pathway">
    <text evidence="2 12">Amino-acid biosynthesis; L-lysine biosynthesis via DAP pathway; (S)-tetrahydrodipicolinate from L-aspartate: step 3/4.</text>
</comment>
<dbReference type="AlphaFoldDB" id="A0A933IAI3"/>
<evidence type="ECO:0000256" key="12">
    <source>
        <dbReference type="HAMAP-Rule" id="MF_00418"/>
    </source>
</evidence>
<comment type="caution">
    <text evidence="12">Was originally thought to be a dihydrodipicolinate synthase (DHDPS), catalyzing the condensation of (S)-aspartate-beta-semialdehyde [(S)-ASA] and pyruvate to dihydrodipicolinate (DHDP). However, it was shown in E.coli that the product of the enzymatic reaction is not dihydrodipicolinate but in fact (4S)-4-hydroxy-2,3,4,5-tetrahydro-(2S)-dipicolinic acid (HTPA), and that the consecutive dehydration reaction leading to DHDP is not spontaneous but catalyzed by DapB.</text>
</comment>
<dbReference type="NCBIfam" id="TIGR00674">
    <property type="entry name" value="dapA"/>
    <property type="match status" value="1"/>
</dbReference>